<dbReference type="Pfam" id="PF01890">
    <property type="entry name" value="CbiG_C"/>
    <property type="match status" value="1"/>
</dbReference>
<protein>
    <submittedName>
        <fullName evidence="2">Cobalt-precorrin 5A hydrolase</fullName>
    </submittedName>
</protein>
<name>A0A450VFE3_9GAMM</name>
<dbReference type="PANTHER" id="PTHR37477:SF1">
    <property type="entry name" value="COBALT-PRECORRIN-5A HYDROLASE"/>
    <property type="match status" value="1"/>
</dbReference>
<evidence type="ECO:0000313" key="3">
    <source>
        <dbReference type="EMBL" id="VFK04346.1"/>
    </source>
</evidence>
<evidence type="ECO:0000259" key="1">
    <source>
        <dbReference type="Pfam" id="PF01890"/>
    </source>
</evidence>
<dbReference type="Gene3D" id="3.30.420.180">
    <property type="entry name" value="CobE/GbiG C-terminal domain"/>
    <property type="match status" value="1"/>
</dbReference>
<dbReference type="EMBL" id="CAADFJ010000421">
    <property type="protein sequence ID" value="VFK07461.1"/>
    <property type="molecule type" value="Genomic_DNA"/>
</dbReference>
<dbReference type="EMBL" id="CAADFG010000406">
    <property type="protein sequence ID" value="VFK04346.1"/>
    <property type="molecule type" value="Genomic_DNA"/>
</dbReference>
<dbReference type="AlphaFoldDB" id="A0A450VFE3"/>
<dbReference type="InterPro" id="IPR036518">
    <property type="entry name" value="CobE/GbiG_C_sf"/>
</dbReference>
<dbReference type="InterPro" id="IPR002750">
    <property type="entry name" value="CobE/GbiG_C"/>
</dbReference>
<dbReference type="InterPro" id="IPR052553">
    <property type="entry name" value="CbiG_hydrolase"/>
</dbReference>
<reference evidence="2" key="1">
    <citation type="submission" date="2019-02" db="EMBL/GenBank/DDBJ databases">
        <authorList>
            <person name="Gruber-Vodicka R. H."/>
            <person name="Seah K. B. B."/>
        </authorList>
    </citation>
    <scope>NUCLEOTIDE SEQUENCE</scope>
    <source>
        <strain evidence="4">BECK_SA2B12</strain>
        <strain evidence="3">BECK_SA2B15</strain>
        <strain evidence="2">BECK_SA2B20</strain>
    </source>
</reference>
<organism evidence="2">
    <name type="scientific">Candidatus Kentrum eta</name>
    <dbReference type="NCBI Taxonomy" id="2126337"/>
    <lineage>
        <taxon>Bacteria</taxon>
        <taxon>Pseudomonadati</taxon>
        <taxon>Pseudomonadota</taxon>
        <taxon>Gammaproteobacteria</taxon>
        <taxon>Candidatus Kentrum</taxon>
    </lineage>
</organism>
<proteinExistence type="predicted"/>
<dbReference type="PANTHER" id="PTHR37477">
    <property type="entry name" value="COBALT-PRECORRIN-5A HYDROLASE"/>
    <property type="match status" value="1"/>
</dbReference>
<feature type="domain" description="CobE/GbiG C-terminal" evidence="1">
    <location>
        <begin position="20"/>
        <end position="143"/>
    </location>
</feature>
<dbReference type="SUPFAM" id="SSF159664">
    <property type="entry name" value="CobE/GbiG C-terminal domain-like"/>
    <property type="match status" value="1"/>
</dbReference>
<dbReference type="GO" id="GO:0016787">
    <property type="term" value="F:hydrolase activity"/>
    <property type="evidence" value="ECO:0007669"/>
    <property type="project" value="UniProtKB-KW"/>
</dbReference>
<gene>
    <name evidence="3" type="ORF">BECKH772A_GA0070896_104062</name>
    <name evidence="2" type="ORF">BECKH772B_GA0070898_103562</name>
    <name evidence="4" type="ORF">BECKH772C_GA0070978_104212</name>
</gene>
<keyword evidence="2" id="KW-0378">Hydrolase</keyword>
<dbReference type="GO" id="GO:0009236">
    <property type="term" value="P:cobalamin biosynthetic process"/>
    <property type="evidence" value="ECO:0007669"/>
    <property type="project" value="InterPro"/>
</dbReference>
<accession>A0A450VFE3</accession>
<evidence type="ECO:0000313" key="4">
    <source>
        <dbReference type="EMBL" id="VFK07461.1"/>
    </source>
</evidence>
<dbReference type="EMBL" id="CAADFI010000356">
    <property type="protein sequence ID" value="VFK03480.1"/>
    <property type="molecule type" value="Genomic_DNA"/>
</dbReference>
<evidence type="ECO:0000313" key="2">
    <source>
        <dbReference type="EMBL" id="VFK03480.1"/>
    </source>
</evidence>
<sequence>MSILSPFLTQPEGAGRTSAIILGIGCDRSTPLHTLEAAIDKALASAGQTRAAVAALATIDKKCDEPGLLALSAEHGWPMHFYSAARLSEVATPNPSETVRKHMGTPAVSEAAALLAAHAGLEALLLEKYKYRGEEGKNVTVSIVRADFYTSNGSFVPGFNL</sequence>